<protein>
    <submittedName>
        <fullName evidence="2">Mkk1p</fullName>
    </submittedName>
</protein>
<sequence>MSDVACENCSKKYIKVFYEWCKQCETNKLRKNFANWTSGNDKIDNFIQEKQLEINNSRDIVCEWIPYNKFLDIKEVDKDDISTIYSAKWEYGPLKWNNYSKTYIRNSKKVVLKLKCLHNLQNVVEFLNEVKIYSTNFNIFGISQNPDTKGYIIALQNNYSYCIKCNYVYTNVSYKWCKGCETNKLITNWTSGNKKIDNFIQEKQLEINSLQDIVFEWIPYNKFLDIEEVDKDDFSTVYSAKWEDGPLEWNSNSRKYIRNPTEIELKLKYSHNLQNVVEFLNEVKVFSTNFEIFGISQNPDTKSYIMVLQDKDYYCILCKSKKIYTDENYKWCKQCEINKLRKNFTNWISENETIDSFIQEKQLEVSYYNDIIFEWIPYNQFNDIKEIGMHDHITVYSAKWKDGPLVYDKNIRKYKRNPDELVRLKCPLFKQESLTLFKKLLLLFKEQNTTNEFLNKVKRYFMVNSNKMYGISQDPNSKEYLVILNGSCVKCGEIYINILYGWCPCQINSSLYYWPKSGNKQIDNFIKKVQLKICKYDDIVFGWIPYNQFINVKEIGQSDFTTIYLAKWKDGPLEYNINTMQYERNPNRAITLKCLNNTRNMINEFLDKVKVNSIVKGSNVLNNIYGISQNPDTGNYIMVLHDKYFEKYFEGHCIKCDRIYADIRNKWCKSCQIDYFKKFFISINKEIDNFIQEMQLKINNHDDIVFEWIPYNQFNDIKRIGKNGFATVYSAIWKDGLLKYDINKNQYIRNSNTKVALKYLYNSQNITNEFLYEVKAYSINNSGKILKVYGISQDPNTKDFIMVLQYAEGRNFDYWIYNNYKYFNWSSKLKILNHIISGLKEIHQKQMVHHDFHVGNILFNEIFGISSNIKIYISDMGLCREVGNIDKTTIYGVMPYVAPEVLRGKPYTLAADIYSFGMIMYFVATEKQPFANCAHDELLALDICKGIRPEINEPEAPKCYIDLMKKCWDTDPNNRPDAIKVEDSIRFLYNSYFGHGSINKDYEIEKQFKEAETYRRNNLSFFKYIQLDTHPQAIYTSRLLNPFTKDLEKYDKSECLECEIIN</sequence>
<dbReference type="OrthoDB" id="2355416at2759"/>
<dbReference type="HOGENOM" id="CLU_000288_7_8_1"/>
<dbReference type="InterPro" id="IPR011009">
    <property type="entry name" value="Kinase-like_dom_sf"/>
</dbReference>
<evidence type="ECO:0000259" key="1">
    <source>
        <dbReference type="PROSITE" id="PS50011"/>
    </source>
</evidence>
<dbReference type="AlphaFoldDB" id="A0A015LLS1"/>
<dbReference type="Gene3D" id="1.10.510.10">
    <property type="entry name" value="Transferase(Phosphotransferase) domain 1"/>
    <property type="match status" value="1"/>
</dbReference>
<dbReference type="EMBL" id="JEMT01028031">
    <property type="protein sequence ID" value="EXX55743.1"/>
    <property type="molecule type" value="Genomic_DNA"/>
</dbReference>
<keyword evidence="3" id="KW-1185">Reference proteome</keyword>
<reference evidence="2 3" key="1">
    <citation type="submission" date="2014-02" db="EMBL/GenBank/DDBJ databases">
        <title>Single nucleus genome sequencing reveals high similarity among nuclei of an endomycorrhizal fungus.</title>
        <authorList>
            <person name="Lin K."/>
            <person name="Geurts R."/>
            <person name="Zhang Z."/>
            <person name="Limpens E."/>
            <person name="Saunders D.G."/>
            <person name="Mu D."/>
            <person name="Pang E."/>
            <person name="Cao H."/>
            <person name="Cha H."/>
            <person name="Lin T."/>
            <person name="Zhou Q."/>
            <person name="Shang Y."/>
            <person name="Li Y."/>
            <person name="Ivanov S."/>
            <person name="Sharma T."/>
            <person name="Velzen R.V."/>
            <person name="Ruijter N.D."/>
            <person name="Aanen D.K."/>
            <person name="Win J."/>
            <person name="Kamoun S."/>
            <person name="Bisseling T."/>
            <person name="Huang S."/>
        </authorList>
    </citation>
    <scope>NUCLEOTIDE SEQUENCE [LARGE SCALE GENOMIC DNA]</scope>
    <source>
        <strain evidence="3">DAOM197198w</strain>
    </source>
</reference>
<dbReference type="PANTHER" id="PTHR44329">
    <property type="entry name" value="SERINE/THREONINE-PROTEIN KINASE TNNI3K-RELATED"/>
    <property type="match status" value="1"/>
</dbReference>
<name>A0A015LLS1_RHIIW</name>
<dbReference type="Proteomes" id="UP000022910">
    <property type="component" value="Unassembled WGS sequence"/>
</dbReference>
<feature type="domain" description="Protein kinase" evidence="1">
    <location>
        <begin position="714"/>
        <end position="993"/>
    </location>
</feature>
<dbReference type="InterPro" id="IPR000719">
    <property type="entry name" value="Prot_kinase_dom"/>
</dbReference>
<organism evidence="2 3">
    <name type="scientific">Rhizophagus irregularis (strain DAOM 197198w)</name>
    <name type="common">Glomus intraradices</name>
    <dbReference type="NCBI Taxonomy" id="1432141"/>
    <lineage>
        <taxon>Eukaryota</taxon>
        <taxon>Fungi</taxon>
        <taxon>Fungi incertae sedis</taxon>
        <taxon>Mucoromycota</taxon>
        <taxon>Glomeromycotina</taxon>
        <taxon>Glomeromycetes</taxon>
        <taxon>Glomerales</taxon>
        <taxon>Glomeraceae</taxon>
        <taxon>Rhizophagus</taxon>
    </lineage>
</organism>
<dbReference type="PANTHER" id="PTHR44329:SF143">
    <property type="entry name" value="RECEPTOR INTERACTING SERINE_THREONINE KINASE 2"/>
    <property type="match status" value="1"/>
</dbReference>
<comment type="caution">
    <text evidence="2">The sequence shown here is derived from an EMBL/GenBank/DDBJ whole genome shotgun (WGS) entry which is preliminary data.</text>
</comment>
<dbReference type="SUPFAM" id="SSF56112">
    <property type="entry name" value="Protein kinase-like (PK-like)"/>
    <property type="match status" value="1"/>
</dbReference>
<dbReference type="GO" id="GO:0004674">
    <property type="term" value="F:protein serine/threonine kinase activity"/>
    <property type="evidence" value="ECO:0007669"/>
    <property type="project" value="TreeGrafter"/>
</dbReference>
<dbReference type="PROSITE" id="PS50011">
    <property type="entry name" value="PROTEIN_KINASE_DOM"/>
    <property type="match status" value="1"/>
</dbReference>
<accession>A0A015LLS1</accession>
<gene>
    <name evidence="2" type="ORF">RirG_222620</name>
</gene>
<dbReference type="InterPro" id="IPR001245">
    <property type="entry name" value="Ser-Thr/Tyr_kinase_cat_dom"/>
</dbReference>
<evidence type="ECO:0000313" key="2">
    <source>
        <dbReference type="EMBL" id="EXX55743.1"/>
    </source>
</evidence>
<proteinExistence type="predicted"/>
<dbReference type="InterPro" id="IPR051681">
    <property type="entry name" value="Ser/Thr_Kinases-Pseudokinases"/>
</dbReference>
<evidence type="ECO:0000313" key="3">
    <source>
        <dbReference type="Proteomes" id="UP000022910"/>
    </source>
</evidence>
<dbReference type="Pfam" id="PF07714">
    <property type="entry name" value="PK_Tyr_Ser-Thr"/>
    <property type="match status" value="1"/>
</dbReference>
<dbReference type="GO" id="GO:0005524">
    <property type="term" value="F:ATP binding"/>
    <property type="evidence" value="ECO:0007669"/>
    <property type="project" value="InterPro"/>
</dbReference>